<comment type="caution">
    <text evidence="4">The sequence shown here is derived from an EMBL/GenBank/DDBJ whole genome shotgun (WGS) entry which is preliminary data.</text>
</comment>
<evidence type="ECO:0000313" key="4">
    <source>
        <dbReference type="EMBL" id="KAK5532775.1"/>
    </source>
</evidence>
<proteinExistence type="inferred from homology"/>
<name>A0AAV9Q2I9_9PEZI</name>
<dbReference type="PROSITE" id="PS01173">
    <property type="entry name" value="LIPASE_GDXG_HIS"/>
    <property type="match status" value="1"/>
</dbReference>
<dbReference type="Gene3D" id="3.40.50.1820">
    <property type="entry name" value="alpha/beta hydrolase"/>
    <property type="match status" value="1"/>
</dbReference>
<evidence type="ECO:0000313" key="5">
    <source>
        <dbReference type="Proteomes" id="UP001345827"/>
    </source>
</evidence>
<dbReference type="InterPro" id="IPR029058">
    <property type="entry name" value="AB_hydrolase_fold"/>
</dbReference>
<organism evidence="4 5">
    <name type="scientific">Vermiconidia calcicola</name>
    <dbReference type="NCBI Taxonomy" id="1690605"/>
    <lineage>
        <taxon>Eukaryota</taxon>
        <taxon>Fungi</taxon>
        <taxon>Dikarya</taxon>
        <taxon>Ascomycota</taxon>
        <taxon>Pezizomycotina</taxon>
        <taxon>Dothideomycetes</taxon>
        <taxon>Dothideomycetidae</taxon>
        <taxon>Mycosphaerellales</taxon>
        <taxon>Extremaceae</taxon>
        <taxon>Vermiconidia</taxon>
    </lineage>
</organism>
<dbReference type="InterPro" id="IPR050300">
    <property type="entry name" value="GDXG_lipolytic_enzyme"/>
</dbReference>
<evidence type="ECO:0000256" key="2">
    <source>
        <dbReference type="ARBA" id="ARBA00022801"/>
    </source>
</evidence>
<protein>
    <recommendedName>
        <fullName evidence="3">Alpha/beta hydrolase fold-3 domain-containing protein</fullName>
    </recommendedName>
</protein>
<reference evidence="4 5" key="1">
    <citation type="submission" date="2023-06" db="EMBL/GenBank/DDBJ databases">
        <title>Black Yeasts Isolated from many extreme environments.</title>
        <authorList>
            <person name="Coleine C."/>
            <person name="Stajich J.E."/>
            <person name="Selbmann L."/>
        </authorList>
    </citation>
    <scope>NUCLEOTIDE SEQUENCE [LARGE SCALE GENOMIC DNA]</scope>
    <source>
        <strain evidence="4 5">CCFEE 5887</strain>
    </source>
</reference>
<comment type="similarity">
    <text evidence="1">Belongs to the 'GDXG' lipolytic enzyme family.</text>
</comment>
<accession>A0AAV9Q2I9</accession>
<dbReference type="InterPro" id="IPR013094">
    <property type="entry name" value="AB_hydrolase_3"/>
</dbReference>
<feature type="domain" description="Alpha/beta hydrolase fold-3" evidence="3">
    <location>
        <begin position="93"/>
        <end position="312"/>
    </location>
</feature>
<dbReference type="Proteomes" id="UP001345827">
    <property type="component" value="Unassembled WGS sequence"/>
</dbReference>
<dbReference type="Pfam" id="PF07859">
    <property type="entry name" value="Abhydrolase_3"/>
    <property type="match status" value="1"/>
</dbReference>
<keyword evidence="5" id="KW-1185">Reference proteome</keyword>
<dbReference type="EMBL" id="JAXLQG010000014">
    <property type="protein sequence ID" value="KAK5532775.1"/>
    <property type="molecule type" value="Genomic_DNA"/>
</dbReference>
<sequence>MADYSQYAAPSEDWVRVTKELFLPPPPPLTTLQQRRNFRKINNEGRVRASENALAVSGAAGITIATTTITTRDFQEIGARSYLPQHGCGGNTLLYFHGGGFFSGSLATEDAFCINLARNCGVAVVSVNYRHTPEWPYPTAFEDAWDARCRILHSPLAFGIPSLNKLLVAGISSGACLAASIVVQERKLNENKISGQALWTPWLCHPDTFPIGQIISPEKASPVQCKDAPLLPQALALEYANMLQMDESQKSDSVANPLLSESGILKSAPPTHILVAGQDPLRDHGLLFQKRLAEAGIPTTSTVYPGLPHGFVRIAGLEANSRWNEDIEEGVRWLLKQ</sequence>
<dbReference type="AlphaFoldDB" id="A0AAV9Q2I9"/>
<dbReference type="SUPFAM" id="SSF53474">
    <property type="entry name" value="alpha/beta-Hydrolases"/>
    <property type="match status" value="1"/>
</dbReference>
<keyword evidence="2" id="KW-0378">Hydrolase</keyword>
<dbReference type="InterPro" id="IPR002168">
    <property type="entry name" value="Lipase_GDXG_HIS_AS"/>
</dbReference>
<dbReference type="GO" id="GO:0016787">
    <property type="term" value="F:hydrolase activity"/>
    <property type="evidence" value="ECO:0007669"/>
    <property type="project" value="UniProtKB-KW"/>
</dbReference>
<dbReference type="PANTHER" id="PTHR48081:SF8">
    <property type="entry name" value="ALPHA_BETA HYDROLASE FOLD-3 DOMAIN-CONTAINING PROTEIN-RELATED"/>
    <property type="match status" value="1"/>
</dbReference>
<evidence type="ECO:0000259" key="3">
    <source>
        <dbReference type="Pfam" id="PF07859"/>
    </source>
</evidence>
<gene>
    <name evidence="4" type="ORF">LTR25_007479</name>
</gene>
<evidence type="ECO:0000256" key="1">
    <source>
        <dbReference type="ARBA" id="ARBA00010515"/>
    </source>
</evidence>
<dbReference type="PANTHER" id="PTHR48081">
    <property type="entry name" value="AB HYDROLASE SUPERFAMILY PROTEIN C4A8.06C"/>
    <property type="match status" value="1"/>
</dbReference>